<proteinExistence type="predicted"/>
<evidence type="ECO:0000313" key="2">
    <source>
        <dbReference type="EMBL" id="UEM11919.1"/>
    </source>
</evidence>
<evidence type="ECO:0000313" key="3">
    <source>
        <dbReference type="Proteomes" id="UP000664702"/>
    </source>
</evidence>
<protein>
    <submittedName>
        <fullName evidence="1">Uncharacterized protein</fullName>
    </submittedName>
</protein>
<reference evidence="1" key="1">
    <citation type="submission" date="2021-03" db="EMBL/GenBank/DDBJ databases">
        <title>Whole Genome Sequence of Bradyrhizobium sp. Strain 144S4.</title>
        <authorList>
            <person name="Bromfield E.S.P."/>
            <person name="Cloutier S."/>
        </authorList>
    </citation>
    <scope>NUCLEOTIDE SEQUENCE [LARGE SCALE GENOMIC DNA]</scope>
    <source>
        <strain evidence="1">144S4</strain>
    </source>
</reference>
<dbReference type="AlphaFoldDB" id="A0A939S9E6"/>
<dbReference type="KEGG" id="bban:J4G43_047010"/>
<organism evidence="1">
    <name type="scientific">Bradyrhizobium barranii subsp. barranii</name>
    <dbReference type="NCBI Taxonomy" id="2823807"/>
    <lineage>
        <taxon>Bacteria</taxon>
        <taxon>Pseudomonadati</taxon>
        <taxon>Pseudomonadota</taxon>
        <taxon>Alphaproteobacteria</taxon>
        <taxon>Hyphomicrobiales</taxon>
        <taxon>Nitrobacteraceae</taxon>
        <taxon>Bradyrhizobium</taxon>
        <taxon>Bradyrhizobium barranii</taxon>
    </lineage>
</organism>
<dbReference type="Proteomes" id="UP000664702">
    <property type="component" value="Chromosome"/>
</dbReference>
<evidence type="ECO:0000313" key="1">
    <source>
        <dbReference type="EMBL" id="MBO1868406.1"/>
    </source>
</evidence>
<accession>A0A939S9E6</accession>
<sequence length="107" mass="11337">MSPVIRSAASAVAAISTSVVVCPGGAAVPVDEDKIADNVTKLIDVFHTASAHMDCDSEGAALAYLVAEYVACFAPAHQQEMHGLFDRCVADEIKQINAYLHRRKGAH</sequence>
<gene>
    <name evidence="2" type="ORF">J4G43_047010</name>
    <name evidence="1" type="ORF">J4G43_48720</name>
</gene>
<dbReference type="EMBL" id="CP086136">
    <property type="protein sequence ID" value="UEM11919.1"/>
    <property type="molecule type" value="Genomic_DNA"/>
</dbReference>
<reference evidence="2 3" key="2">
    <citation type="journal article" date="2022" name="Int. J. Syst. Evol. Microbiol.">
        <title>Strains of Bradyrhizobium barranii sp. nov. associated with legumes native to Canada are symbionts of soybeans and belong to different subspecies (subsp. barranii subsp. nov. and subsp. apii subsp. nov.) and symbiovars (sv. glycinearum and sv. septentrionale).</title>
        <authorList>
            <person name="Bromfield E.S.P."/>
            <person name="Cloutier S."/>
            <person name="Wasai-Hara S."/>
            <person name="Minamisawa K."/>
        </authorList>
    </citation>
    <scope>NUCLEOTIDE SEQUENCE [LARGE SCALE GENOMIC DNA]</scope>
    <source>
        <strain evidence="2 3">144S4</strain>
    </source>
</reference>
<dbReference type="RefSeq" id="WP_208088883.1">
    <property type="nucleotide sequence ID" value="NZ_CP086136.1"/>
</dbReference>
<dbReference type="EMBL" id="JAGEMI010000001">
    <property type="protein sequence ID" value="MBO1868406.1"/>
    <property type="molecule type" value="Genomic_DNA"/>
</dbReference>
<name>A0A939S9E6_9BRAD</name>